<dbReference type="InterPro" id="IPR002645">
    <property type="entry name" value="STAS_dom"/>
</dbReference>
<feature type="transmembrane region" description="Helical" evidence="6">
    <location>
        <begin position="404"/>
        <end position="424"/>
    </location>
</feature>
<accession>A0A9W8RTR3</accession>
<comment type="caution">
    <text evidence="8">The sequence shown here is derived from an EMBL/GenBank/DDBJ whole genome shotgun (WGS) entry which is preliminary data.</text>
</comment>
<protein>
    <recommendedName>
        <fullName evidence="7">STAS domain-containing protein</fullName>
    </recommendedName>
</protein>
<evidence type="ECO:0000256" key="1">
    <source>
        <dbReference type="ARBA" id="ARBA00004141"/>
    </source>
</evidence>
<dbReference type="Pfam" id="PF00916">
    <property type="entry name" value="Sulfate_transp"/>
    <property type="match status" value="1"/>
</dbReference>
<dbReference type="Proteomes" id="UP001152049">
    <property type="component" value="Unassembled WGS sequence"/>
</dbReference>
<dbReference type="InterPro" id="IPR036513">
    <property type="entry name" value="STAS_dom_sf"/>
</dbReference>
<evidence type="ECO:0000256" key="4">
    <source>
        <dbReference type="ARBA" id="ARBA00023136"/>
    </source>
</evidence>
<evidence type="ECO:0000256" key="5">
    <source>
        <dbReference type="SAM" id="MobiDB-lite"/>
    </source>
</evidence>
<dbReference type="GO" id="GO:0016020">
    <property type="term" value="C:membrane"/>
    <property type="evidence" value="ECO:0007669"/>
    <property type="project" value="UniProtKB-SubCell"/>
</dbReference>
<evidence type="ECO:0000313" key="8">
    <source>
        <dbReference type="EMBL" id="KAJ4253968.1"/>
    </source>
</evidence>
<keyword evidence="9" id="KW-1185">Reference proteome</keyword>
<feature type="transmembrane region" description="Helical" evidence="6">
    <location>
        <begin position="137"/>
        <end position="155"/>
    </location>
</feature>
<evidence type="ECO:0000256" key="6">
    <source>
        <dbReference type="SAM" id="Phobius"/>
    </source>
</evidence>
<evidence type="ECO:0000256" key="2">
    <source>
        <dbReference type="ARBA" id="ARBA00022692"/>
    </source>
</evidence>
<feature type="transmembrane region" description="Helical" evidence="6">
    <location>
        <begin position="301"/>
        <end position="325"/>
    </location>
</feature>
<feature type="compositionally biased region" description="Basic and acidic residues" evidence="5">
    <location>
        <begin position="667"/>
        <end position="681"/>
    </location>
</feature>
<dbReference type="CDD" id="cd07042">
    <property type="entry name" value="STAS_SulP_like_sulfate_transporter"/>
    <property type="match status" value="1"/>
</dbReference>
<feature type="transmembrane region" description="Helical" evidence="6">
    <location>
        <begin position="337"/>
        <end position="357"/>
    </location>
</feature>
<feature type="transmembrane region" description="Helical" evidence="6">
    <location>
        <begin position="377"/>
        <end position="397"/>
    </location>
</feature>
<feature type="transmembrane region" description="Helical" evidence="6">
    <location>
        <begin position="160"/>
        <end position="182"/>
    </location>
</feature>
<dbReference type="PROSITE" id="PS50801">
    <property type="entry name" value="STAS"/>
    <property type="match status" value="1"/>
</dbReference>
<keyword evidence="3 6" id="KW-1133">Transmembrane helix</keyword>
<feature type="region of interest" description="Disordered" evidence="5">
    <location>
        <begin position="660"/>
        <end position="681"/>
    </location>
</feature>
<evidence type="ECO:0000259" key="7">
    <source>
        <dbReference type="PROSITE" id="PS50801"/>
    </source>
</evidence>
<feature type="transmembrane region" description="Helical" evidence="6">
    <location>
        <begin position="243"/>
        <end position="266"/>
    </location>
</feature>
<name>A0A9W8RTR3_9HYPO</name>
<feature type="domain" description="STAS" evidence="7">
    <location>
        <begin position="489"/>
        <end position="623"/>
    </location>
</feature>
<dbReference type="GO" id="GO:0055085">
    <property type="term" value="P:transmembrane transport"/>
    <property type="evidence" value="ECO:0007669"/>
    <property type="project" value="InterPro"/>
</dbReference>
<dbReference type="Pfam" id="PF01740">
    <property type="entry name" value="STAS"/>
    <property type="match status" value="1"/>
</dbReference>
<keyword evidence="4 6" id="KW-0472">Membrane</keyword>
<evidence type="ECO:0000256" key="3">
    <source>
        <dbReference type="ARBA" id="ARBA00022989"/>
    </source>
</evidence>
<dbReference type="InterPro" id="IPR011547">
    <property type="entry name" value="SLC26A/SulP_dom"/>
</dbReference>
<dbReference type="OrthoDB" id="288203at2759"/>
<dbReference type="Gene3D" id="3.30.750.24">
    <property type="entry name" value="STAS domain"/>
    <property type="match status" value="1"/>
</dbReference>
<dbReference type="AlphaFoldDB" id="A0A9W8RTR3"/>
<keyword evidence="2 6" id="KW-0812">Transmembrane</keyword>
<dbReference type="SUPFAM" id="SSF52091">
    <property type="entry name" value="SpoIIaa-like"/>
    <property type="match status" value="1"/>
</dbReference>
<comment type="subcellular location">
    <subcellularLocation>
        <location evidence="1">Membrane</location>
        <topology evidence="1">Multi-pass membrane protein</topology>
    </subcellularLocation>
</comment>
<gene>
    <name evidence="8" type="ORF">NW762_010369</name>
</gene>
<proteinExistence type="predicted"/>
<sequence>MKLLETAKSDLRNDVTWNRAARLGVKGAKALPSGTVQYLSDKVPIVGWLPRYNYRWIVNDLIAGLTLGLMLIPQGLSYAKIADIPVEYGLMSSWLPAVLYAFMGSTKDVSTGPTSLIGLLTSENVHALQDRWSPSEIASATAMMMGVYGMILGFLKLGFLLEFISLPVLSGFITAIAITIILNQMDSLLGEDNVGDGAATQIHDIFNQLPNANGWACLIGFTAILFLTILEKSGKRWSKDNKVIWLLSTTRAFLALVLFTGVSYAVNKNRDEENYLFEVVKVKSNGQEAPRMPPSDLIPEVAGRSIAVFIGSAVEHLAIARAFAVKNHYTSDQSQELCYLGITNFFNSFFHAMGVGGAMSRTAVNSSCNVKSPLSGIITMAVILVCIYELVGTLYWIPKATLAAIIITAVWGLISPPSTFYRYWKTSLADFIASMLALWVTLFHSSEVGIGCAVGFNIVYILLRQVFTRLTSKGADVESSPRGSWTLSPQHPLTISEDTRIFTFNESLIFPNAFANTTKVLDEIQTYHAPYYSGSHGPETERNWSVVGEKRVARLRKQANISDPSSLPGIGLVVLDFSRVNMLDTTAVTYLKNLVNNLKSYGGDGLEVRFANMNAVCRERVSRAKWRIIEVGSEEEPEGDSDNAIYLYWDTTAAVAAPRRRGSVLTDDGKAHAVHEEKAED</sequence>
<feature type="transmembrane region" description="Helical" evidence="6">
    <location>
        <begin position="54"/>
        <end position="72"/>
    </location>
</feature>
<feature type="transmembrane region" description="Helical" evidence="6">
    <location>
        <begin position="436"/>
        <end position="463"/>
    </location>
</feature>
<dbReference type="InterPro" id="IPR001902">
    <property type="entry name" value="SLC26A/SulP_fam"/>
</dbReference>
<evidence type="ECO:0000313" key="9">
    <source>
        <dbReference type="Proteomes" id="UP001152049"/>
    </source>
</evidence>
<dbReference type="EMBL" id="JAOQAZ010000023">
    <property type="protein sequence ID" value="KAJ4253968.1"/>
    <property type="molecule type" value="Genomic_DNA"/>
</dbReference>
<dbReference type="NCBIfam" id="TIGR00815">
    <property type="entry name" value="sulP"/>
    <property type="match status" value="1"/>
</dbReference>
<organism evidence="8 9">
    <name type="scientific">Fusarium torreyae</name>
    <dbReference type="NCBI Taxonomy" id="1237075"/>
    <lineage>
        <taxon>Eukaryota</taxon>
        <taxon>Fungi</taxon>
        <taxon>Dikarya</taxon>
        <taxon>Ascomycota</taxon>
        <taxon>Pezizomycotina</taxon>
        <taxon>Sordariomycetes</taxon>
        <taxon>Hypocreomycetidae</taxon>
        <taxon>Hypocreales</taxon>
        <taxon>Nectriaceae</taxon>
        <taxon>Fusarium</taxon>
    </lineage>
</organism>
<feature type="transmembrane region" description="Helical" evidence="6">
    <location>
        <begin position="212"/>
        <end position="231"/>
    </location>
</feature>
<dbReference type="PANTHER" id="PTHR11814">
    <property type="entry name" value="SULFATE TRANSPORTER"/>
    <property type="match status" value="1"/>
</dbReference>
<reference evidence="8" key="1">
    <citation type="submission" date="2022-09" db="EMBL/GenBank/DDBJ databases">
        <title>Fusarium specimens isolated from Avocado Roots.</title>
        <authorList>
            <person name="Stajich J."/>
            <person name="Roper C."/>
            <person name="Heimlech-Rivalta G."/>
        </authorList>
    </citation>
    <scope>NUCLEOTIDE SEQUENCE</scope>
    <source>
        <strain evidence="8">CF00136</strain>
    </source>
</reference>